<protein>
    <submittedName>
        <fullName evidence="4">Resolvase, N-terminal domain protein</fullName>
    </submittedName>
</protein>
<dbReference type="Proteomes" id="UP000003639">
    <property type="component" value="Unassembled WGS sequence"/>
</dbReference>
<dbReference type="InterPro" id="IPR050639">
    <property type="entry name" value="SSR_resolvase"/>
</dbReference>
<evidence type="ECO:0000313" key="5">
    <source>
        <dbReference type="Proteomes" id="UP000003639"/>
    </source>
</evidence>
<evidence type="ECO:0000256" key="1">
    <source>
        <dbReference type="SAM" id="MobiDB-lite"/>
    </source>
</evidence>
<dbReference type="SUPFAM" id="SSF53041">
    <property type="entry name" value="Resolvase-like"/>
    <property type="match status" value="1"/>
</dbReference>
<dbReference type="Pfam" id="PF00239">
    <property type="entry name" value="Resolvase"/>
    <property type="match status" value="1"/>
</dbReference>
<dbReference type="Gene3D" id="3.90.1750.20">
    <property type="entry name" value="Putative Large Serine Recombinase, Chain B, Domain 2"/>
    <property type="match status" value="1"/>
</dbReference>
<dbReference type="EMBL" id="AAXG02000028">
    <property type="protein sequence ID" value="EDM99141.1"/>
    <property type="molecule type" value="Genomic_DNA"/>
</dbReference>
<dbReference type="GO" id="GO:0003677">
    <property type="term" value="F:DNA binding"/>
    <property type="evidence" value="ECO:0007669"/>
    <property type="project" value="InterPro"/>
</dbReference>
<reference evidence="4 5" key="1">
    <citation type="submission" date="2007-04" db="EMBL/GenBank/DDBJ databases">
        <authorList>
            <person name="Fulton L."/>
            <person name="Clifton S."/>
            <person name="Fulton B."/>
            <person name="Xu J."/>
            <person name="Minx P."/>
            <person name="Pepin K.H."/>
            <person name="Johnson M."/>
            <person name="Thiruvilangam P."/>
            <person name="Bhonagiri V."/>
            <person name="Nash W.E."/>
            <person name="Mardis E.R."/>
            <person name="Wilson R.K."/>
        </authorList>
    </citation>
    <scope>NUCLEOTIDE SEQUENCE [LARGE SCALE GENOMIC DNA]</scope>
    <source>
        <strain evidence="4 5">ATCC 29799</strain>
    </source>
</reference>
<dbReference type="Gene3D" id="3.40.50.1390">
    <property type="entry name" value="Resolvase, N-terminal catalytic domain"/>
    <property type="match status" value="1"/>
</dbReference>
<dbReference type="PROSITE" id="PS51736">
    <property type="entry name" value="RECOMBINASES_3"/>
    <property type="match status" value="1"/>
</dbReference>
<dbReference type="PANTHER" id="PTHR30461:SF23">
    <property type="entry name" value="DNA RECOMBINASE-RELATED"/>
    <property type="match status" value="1"/>
</dbReference>
<gene>
    <name evidence="4" type="ORF">BACCAP_03067</name>
</gene>
<dbReference type="RefSeq" id="WP_006573578.1">
    <property type="nucleotide sequence ID" value="NZ_AAXG02000028.1"/>
</dbReference>
<dbReference type="PROSITE" id="PS51737">
    <property type="entry name" value="RECOMBINASE_DNA_BIND"/>
    <property type="match status" value="1"/>
</dbReference>
<accession>A6NXX1</accession>
<dbReference type="STRING" id="411467.BACCAP_03067"/>
<dbReference type="PANTHER" id="PTHR30461">
    <property type="entry name" value="DNA-INVERTASE FROM LAMBDOID PROPHAGE"/>
    <property type="match status" value="1"/>
</dbReference>
<dbReference type="InterPro" id="IPR011109">
    <property type="entry name" value="DNA_bind_recombinase_dom"/>
</dbReference>
<evidence type="ECO:0000313" key="4">
    <source>
        <dbReference type="EMBL" id="EDM99141.1"/>
    </source>
</evidence>
<dbReference type="Pfam" id="PF07508">
    <property type="entry name" value="Recombinase"/>
    <property type="match status" value="1"/>
</dbReference>
<evidence type="ECO:0000259" key="3">
    <source>
        <dbReference type="PROSITE" id="PS51737"/>
    </source>
</evidence>
<feature type="domain" description="Recombinase" evidence="3">
    <location>
        <begin position="222"/>
        <end position="347"/>
    </location>
</feature>
<dbReference type="InterPro" id="IPR038109">
    <property type="entry name" value="DNA_bind_recomb_sf"/>
</dbReference>
<evidence type="ECO:0000259" key="2">
    <source>
        <dbReference type="PROSITE" id="PS51736"/>
    </source>
</evidence>
<name>A6NXX1_9FIRM</name>
<organism evidence="4 5">
    <name type="scientific">Pseudoflavonifractor capillosus ATCC 29799</name>
    <dbReference type="NCBI Taxonomy" id="411467"/>
    <lineage>
        <taxon>Bacteria</taxon>
        <taxon>Bacillati</taxon>
        <taxon>Bacillota</taxon>
        <taxon>Clostridia</taxon>
        <taxon>Eubacteriales</taxon>
        <taxon>Oscillospiraceae</taxon>
        <taxon>Pseudoflavonifractor</taxon>
    </lineage>
</organism>
<dbReference type="CDD" id="cd00338">
    <property type="entry name" value="Ser_Recombinase"/>
    <property type="match status" value="1"/>
</dbReference>
<proteinExistence type="predicted"/>
<comment type="caution">
    <text evidence="4">The sequence shown here is derived from an EMBL/GenBank/DDBJ whole genome shotgun (WGS) entry which is preliminary data.</text>
</comment>
<dbReference type="GO" id="GO:0000150">
    <property type="term" value="F:DNA strand exchange activity"/>
    <property type="evidence" value="ECO:0007669"/>
    <property type="project" value="InterPro"/>
</dbReference>
<keyword evidence="5" id="KW-1185">Reference proteome</keyword>
<feature type="region of interest" description="Disordered" evidence="1">
    <location>
        <begin position="1"/>
        <end position="41"/>
    </location>
</feature>
<feature type="domain" description="Resolvase/invertase-type recombinase catalytic" evidence="2">
    <location>
        <begin position="62"/>
        <end position="213"/>
    </location>
</feature>
<dbReference type="eggNOG" id="COG1961">
    <property type="taxonomic scope" value="Bacteria"/>
</dbReference>
<dbReference type="SMART" id="SM00857">
    <property type="entry name" value="Resolvase"/>
    <property type="match status" value="1"/>
</dbReference>
<reference evidence="4 5" key="2">
    <citation type="submission" date="2007-06" db="EMBL/GenBank/DDBJ databases">
        <title>Draft genome sequence of Pseudoflavonifractor capillosus ATCC 29799.</title>
        <authorList>
            <person name="Sudarsanam P."/>
            <person name="Ley R."/>
            <person name="Guruge J."/>
            <person name="Turnbaugh P.J."/>
            <person name="Mahowald M."/>
            <person name="Liep D."/>
            <person name="Gordon J."/>
        </authorList>
    </citation>
    <scope>NUCLEOTIDE SEQUENCE [LARGE SCALE GENOMIC DNA]</scope>
    <source>
        <strain evidence="4 5">ATCC 29799</strain>
    </source>
</reference>
<sequence length="400" mass="45729">MAKPLDPQKIEAMRRSSARAERRNQKRNQMREEIARNQSGNGVIVIPPQKSAEAPAPFKKLRVAAYCRVSTQEEQQVGSFEMQVHHFTKRIEANPEWEMVEIYQDEGISATTIEKRLGFQKMIADAVDGKIDLILTKSISRFGRNIVDILNNLRTLSALNPPVSVEFETEGITYTGDGKNNLLIALLSALAEMESQQKSEAIKAGIRWRMAEGIYKFSVHNTLGFYRDHFGRLVIEPTEARIVEYIYESCLEGAAPAEIAAALTEQGIKSPMGNDSWSPGTVRSILRNEKYCGDALMQKTYTKDFRTHRSVKNTDLNMYFKENHHTAIIKKEDWLKVQKLLTEKRGTPPKAKLRLLGTRFIVNRLKDGLFKGYLIVDSRWSFAERQEFVKMIQEPQNMQK</sequence>
<dbReference type="InterPro" id="IPR036162">
    <property type="entry name" value="Resolvase-like_N_sf"/>
</dbReference>
<dbReference type="OrthoDB" id="9769353at2"/>
<dbReference type="AlphaFoldDB" id="A6NXX1"/>
<dbReference type="InterPro" id="IPR006119">
    <property type="entry name" value="Resolv_N"/>
</dbReference>
<feature type="compositionally biased region" description="Basic and acidic residues" evidence="1">
    <location>
        <begin position="1"/>
        <end position="35"/>
    </location>
</feature>